<comment type="function">
    <text evidence="5">Methylation of the membrane-bound methyl-accepting chemotaxis proteins (MCP) to form gamma-glutamyl methyl ester residues in MCP.</text>
</comment>
<dbReference type="SMART" id="SM00138">
    <property type="entry name" value="MeTrc"/>
    <property type="match status" value="1"/>
</dbReference>
<dbReference type="InterPro" id="IPR036804">
    <property type="entry name" value="CheR_N_sf"/>
</dbReference>
<evidence type="ECO:0000256" key="5">
    <source>
        <dbReference type="PIRNR" id="PIRNR000410"/>
    </source>
</evidence>
<reference evidence="8 9" key="1">
    <citation type="submission" date="2016-03" db="EMBL/GenBank/DDBJ databases">
        <authorList>
            <consortium name="Pathogen Informatics"/>
        </authorList>
    </citation>
    <scope>NUCLEOTIDE SEQUENCE [LARGE SCALE GENOMIC DNA]</scope>
    <source>
        <strain evidence="8 9">NCTC13364</strain>
    </source>
</reference>
<evidence type="ECO:0000256" key="4">
    <source>
        <dbReference type="ARBA" id="ARBA00022691"/>
    </source>
</evidence>
<dbReference type="PANTHER" id="PTHR24422:SF26">
    <property type="entry name" value="CHEMOTAXIS PROTEIN METHYLTRANSFERASE"/>
    <property type="match status" value="1"/>
</dbReference>
<dbReference type="Gene3D" id="1.10.155.10">
    <property type="entry name" value="Chemotaxis receptor methyltransferase CheR, N-terminal domain"/>
    <property type="match status" value="1"/>
</dbReference>
<dbReference type="InterPro" id="IPR050903">
    <property type="entry name" value="Bact_Chemotaxis_MeTrfase"/>
</dbReference>
<feature type="binding site" evidence="6">
    <location>
        <position position="117"/>
    </location>
    <ligand>
        <name>S-adenosyl-L-methionine</name>
        <dbReference type="ChEBI" id="CHEBI:59789"/>
    </ligand>
</feature>
<proteinExistence type="predicted"/>
<dbReference type="EC" id="2.1.1.80" evidence="5"/>
<dbReference type="RefSeq" id="WP_066416522.1">
    <property type="nucleotide sequence ID" value="NZ_FKBS01000025.1"/>
</dbReference>
<dbReference type="PRINTS" id="PR00996">
    <property type="entry name" value="CHERMTFRASE"/>
</dbReference>
<evidence type="ECO:0000313" key="8">
    <source>
        <dbReference type="EMBL" id="SAI46033.1"/>
    </source>
</evidence>
<dbReference type="InterPro" id="IPR026024">
    <property type="entry name" value="Chemotaxis_MeTrfase_CheR"/>
</dbReference>
<feature type="binding site" evidence="6">
    <location>
        <begin position="215"/>
        <end position="216"/>
    </location>
    <ligand>
        <name>S-adenosyl-L-methionine</name>
        <dbReference type="ChEBI" id="CHEBI:59789"/>
    </ligand>
</feature>
<dbReference type="InterPro" id="IPR022642">
    <property type="entry name" value="CheR_C"/>
</dbReference>
<evidence type="ECO:0000256" key="1">
    <source>
        <dbReference type="ARBA" id="ARBA00001541"/>
    </source>
</evidence>
<dbReference type="PANTHER" id="PTHR24422">
    <property type="entry name" value="CHEMOTAXIS PROTEIN METHYLTRANSFERASE"/>
    <property type="match status" value="1"/>
</dbReference>
<dbReference type="EMBL" id="FKBS01000025">
    <property type="protein sequence ID" value="SAI46033.1"/>
    <property type="molecule type" value="Genomic_DNA"/>
</dbReference>
<dbReference type="InterPro" id="IPR000780">
    <property type="entry name" value="CheR_MeTrfase"/>
</dbReference>
<organism evidence="8 9">
    <name type="scientific">Bordetella ansorpii</name>
    <dbReference type="NCBI Taxonomy" id="288768"/>
    <lineage>
        <taxon>Bacteria</taxon>
        <taxon>Pseudomonadati</taxon>
        <taxon>Pseudomonadota</taxon>
        <taxon>Betaproteobacteria</taxon>
        <taxon>Burkholderiales</taxon>
        <taxon>Alcaligenaceae</taxon>
        <taxon>Bordetella</taxon>
    </lineage>
</organism>
<evidence type="ECO:0000256" key="6">
    <source>
        <dbReference type="PIRSR" id="PIRSR000410-1"/>
    </source>
</evidence>
<dbReference type="Pfam" id="PF01739">
    <property type="entry name" value="CheR"/>
    <property type="match status" value="1"/>
</dbReference>
<dbReference type="InterPro" id="IPR022641">
    <property type="entry name" value="CheR_N"/>
</dbReference>
<keyword evidence="2 5" id="KW-0489">Methyltransferase</keyword>
<name>A0A157QJG6_9BORD</name>
<comment type="catalytic activity">
    <reaction evidence="1 5">
        <text>L-glutamyl-[protein] + S-adenosyl-L-methionine = [protein]-L-glutamate 5-O-methyl ester + S-adenosyl-L-homocysteine</text>
        <dbReference type="Rhea" id="RHEA:24452"/>
        <dbReference type="Rhea" id="RHEA-COMP:10208"/>
        <dbReference type="Rhea" id="RHEA-COMP:10311"/>
        <dbReference type="ChEBI" id="CHEBI:29973"/>
        <dbReference type="ChEBI" id="CHEBI:57856"/>
        <dbReference type="ChEBI" id="CHEBI:59789"/>
        <dbReference type="ChEBI" id="CHEBI:82795"/>
        <dbReference type="EC" id="2.1.1.80"/>
    </reaction>
</comment>
<accession>A0A157QJG6</accession>
<dbReference type="Proteomes" id="UP000077037">
    <property type="component" value="Unassembled WGS sequence"/>
</dbReference>
<dbReference type="GO" id="GO:0008983">
    <property type="term" value="F:protein-glutamate O-methyltransferase activity"/>
    <property type="evidence" value="ECO:0007669"/>
    <property type="project" value="UniProtKB-EC"/>
</dbReference>
<sequence>MHAISDQEFGQFQRFIFEAAGISLSPAKKALVTGRLSKRLHACGAQTYGAYFALLESGGHADEVQTAIDLLTTNETYFFREPRHFELLASTFGGENAQRRGPQPVRAWSAASSSGEEAYSIAMVLKDCLRGGAFEVIGTDISTRMLQRARTGHYPEQRTRQIPQEYLKRYCLKGRGEQAGTLLVDRGVREHVRFTHANLNAALPDLGPFDVAFLRNVLIYFNGETKRQVVERVLSRIKPGGWLYIGHSESLHGLALPVQQVMPSVYRKR</sequence>
<feature type="binding site" evidence="6">
    <location>
        <position position="76"/>
    </location>
    <ligand>
        <name>S-adenosyl-L-methionine</name>
        <dbReference type="ChEBI" id="CHEBI:59789"/>
    </ligand>
</feature>
<dbReference type="SUPFAM" id="SSF53335">
    <property type="entry name" value="S-adenosyl-L-methionine-dependent methyltransferases"/>
    <property type="match status" value="1"/>
</dbReference>
<keyword evidence="3 5" id="KW-0808">Transferase</keyword>
<dbReference type="PIRSF" id="PIRSF000410">
    <property type="entry name" value="CheR"/>
    <property type="match status" value="1"/>
</dbReference>
<dbReference type="CDD" id="cd02440">
    <property type="entry name" value="AdoMet_MTases"/>
    <property type="match status" value="1"/>
</dbReference>
<feature type="binding site" evidence="6">
    <location>
        <begin position="198"/>
        <end position="199"/>
    </location>
    <ligand>
        <name>S-adenosyl-L-methionine</name>
        <dbReference type="ChEBI" id="CHEBI:59789"/>
    </ligand>
</feature>
<gene>
    <name evidence="8" type="primary">cheR_2</name>
    <name evidence="8" type="ORF">SAMEA1982600_03641</name>
</gene>
<dbReference type="OrthoDB" id="9816309at2"/>
<feature type="binding site" evidence="6">
    <location>
        <position position="74"/>
    </location>
    <ligand>
        <name>S-adenosyl-L-methionine</name>
        <dbReference type="ChEBI" id="CHEBI:59789"/>
    </ligand>
</feature>
<dbReference type="AlphaFoldDB" id="A0A157QJG6"/>
<feature type="binding site" evidence="6">
    <location>
        <position position="140"/>
    </location>
    <ligand>
        <name>S-adenosyl-L-methionine</name>
        <dbReference type="ChEBI" id="CHEBI:59789"/>
    </ligand>
</feature>
<evidence type="ECO:0000313" key="9">
    <source>
        <dbReference type="Proteomes" id="UP000077037"/>
    </source>
</evidence>
<dbReference type="InterPro" id="IPR029063">
    <property type="entry name" value="SAM-dependent_MTases_sf"/>
</dbReference>
<evidence type="ECO:0000256" key="3">
    <source>
        <dbReference type="ARBA" id="ARBA00022679"/>
    </source>
</evidence>
<evidence type="ECO:0000259" key="7">
    <source>
        <dbReference type="PROSITE" id="PS50123"/>
    </source>
</evidence>
<evidence type="ECO:0000256" key="2">
    <source>
        <dbReference type="ARBA" id="ARBA00022603"/>
    </source>
</evidence>
<feature type="binding site" evidence="6">
    <location>
        <position position="80"/>
    </location>
    <ligand>
        <name>S-adenosyl-L-methionine</name>
        <dbReference type="ChEBI" id="CHEBI:59789"/>
    </ligand>
</feature>
<dbReference type="GO" id="GO:0032259">
    <property type="term" value="P:methylation"/>
    <property type="evidence" value="ECO:0007669"/>
    <property type="project" value="UniProtKB-KW"/>
</dbReference>
<dbReference type="Gene3D" id="3.40.50.150">
    <property type="entry name" value="Vaccinia Virus protein VP39"/>
    <property type="match status" value="1"/>
</dbReference>
<protein>
    <recommendedName>
        <fullName evidence="5">Chemotaxis protein methyltransferase</fullName>
        <ecNumber evidence="5">2.1.1.80</ecNumber>
    </recommendedName>
</protein>
<feature type="domain" description="CheR-type methyltransferase" evidence="7">
    <location>
        <begin position="1"/>
        <end position="269"/>
    </location>
</feature>
<dbReference type="Pfam" id="PF03705">
    <property type="entry name" value="CheR_N"/>
    <property type="match status" value="1"/>
</dbReference>
<keyword evidence="4 5" id="KW-0949">S-adenosyl-L-methionine</keyword>
<dbReference type="SUPFAM" id="SSF47757">
    <property type="entry name" value="Chemotaxis receptor methyltransferase CheR, N-terminal domain"/>
    <property type="match status" value="1"/>
</dbReference>
<dbReference type="PROSITE" id="PS50123">
    <property type="entry name" value="CHER"/>
    <property type="match status" value="1"/>
</dbReference>